<dbReference type="CDD" id="cd17041">
    <property type="entry name" value="Ubl_WDR48"/>
    <property type="match status" value="1"/>
</dbReference>
<organism evidence="5 6">
    <name type="scientific">Aspergillus sclerotialis</name>
    <dbReference type="NCBI Taxonomy" id="2070753"/>
    <lineage>
        <taxon>Eukaryota</taxon>
        <taxon>Fungi</taxon>
        <taxon>Dikarya</taxon>
        <taxon>Ascomycota</taxon>
        <taxon>Pezizomycotina</taxon>
        <taxon>Eurotiomycetes</taxon>
        <taxon>Eurotiomycetidae</taxon>
        <taxon>Eurotiales</taxon>
        <taxon>Aspergillaceae</taxon>
        <taxon>Aspergillus</taxon>
        <taxon>Aspergillus subgen. Polypaecilum</taxon>
    </lineage>
</organism>
<feature type="repeat" description="WD" evidence="3">
    <location>
        <begin position="20"/>
        <end position="54"/>
    </location>
</feature>
<feature type="region of interest" description="Disordered" evidence="4">
    <location>
        <begin position="339"/>
        <end position="379"/>
    </location>
</feature>
<feature type="compositionally biased region" description="Basic and acidic residues" evidence="4">
    <location>
        <begin position="982"/>
        <end position="995"/>
    </location>
</feature>
<reference evidence="6" key="1">
    <citation type="submission" date="2017-02" db="EMBL/GenBank/DDBJ databases">
        <authorList>
            <person name="Tafer H."/>
            <person name="Lopandic K."/>
        </authorList>
    </citation>
    <scope>NUCLEOTIDE SEQUENCE [LARGE SCALE GENOMIC DNA]</scope>
    <source>
        <strain evidence="6">CBS 366.77</strain>
    </source>
</reference>
<protein>
    <submittedName>
        <fullName evidence="5">WD repeat protein</fullName>
    </submittedName>
</protein>
<dbReference type="SUPFAM" id="SSF50978">
    <property type="entry name" value="WD40 repeat-like"/>
    <property type="match status" value="1"/>
</dbReference>
<dbReference type="InterPro" id="IPR021772">
    <property type="entry name" value="WDR48/Bun107"/>
</dbReference>
<keyword evidence="2" id="KW-0677">Repeat</keyword>
<dbReference type="InterPro" id="IPR036322">
    <property type="entry name" value="WD40_repeat_dom_sf"/>
</dbReference>
<evidence type="ECO:0000256" key="3">
    <source>
        <dbReference type="PROSITE-ProRule" id="PRU00221"/>
    </source>
</evidence>
<feature type="compositionally biased region" description="Polar residues" evidence="4">
    <location>
        <begin position="1008"/>
        <end position="1035"/>
    </location>
</feature>
<dbReference type="SMART" id="SM00320">
    <property type="entry name" value="WD40"/>
    <property type="match status" value="7"/>
</dbReference>
<dbReference type="PROSITE" id="PS50294">
    <property type="entry name" value="WD_REPEATS_REGION"/>
    <property type="match status" value="2"/>
</dbReference>
<dbReference type="Proteomes" id="UP000266188">
    <property type="component" value="Unassembled WGS sequence"/>
</dbReference>
<feature type="compositionally biased region" description="Basic and acidic residues" evidence="4">
    <location>
        <begin position="654"/>
        <end position="663"/>
    </location>
</feature>
<dbReference type="Gene3D" id="2.130.10.10">
    <property type="entry name" value="YVTN repeat-like/Quinoprotein amine dehydrogenase"/>
    <property type="match status" value="2"/>
</dbReference>
<dbReference type="PANTHER" id="PTHR19862:SF14">
    <property type="entry name" value="WD REPEAT-CONTAINING PROTEIN 48"/>
    <property type="match status" value="1"/>
</dbReference>
<feature type="compositionally biased region" description="Polar residues" evidence="4">
    <location>
        <begin position="694"/>
        <end position="705"/>
    </location>
</feature>
<evidence type="ECO:0000256" key="1">
    <source>
        <dbReference type="ARBA" id="ARBA00022574"/>
    </source>
</evidence>
<dbReference type="EMBL" id="MVGC01000088">
    <property type="protein sequence ID" value="RJE24244.1"/>
    <property type="molecule type" value="Genomic_DNA"/>
</dbReference>
<dbReference type="InterPro" id="IPR001680">
    <property type="entry name" value="WD40_rpt"/>
</dbReference>
<dbReference type="PROSITE" id="PS00678">
    <property type="entry name" value="WD_REPEATS_1"/>
    <property type="match status" value="1"/>
</dbReference>
<gene>
    <name evidence="5" type="ORF">PHISCL_03404</name>
</gene>
<feature type="compositionally biased region" description="Low complexity" evidence="4">
    <location>
        <begin position="671"/>
        <end position="682"/>
    </location>
</feature>
<comment type="caution">
    <text evidence="5">The sequence shown here is derived from an EMBL/GenBank/DDBJ whole genome shotgun (WGS) entry which is preliminary data.</text>
</comment>
<accession>A0A3A2ZY42</accession>
<proteinExistence type="predicted"/>
<name>A0A3A2ZY42_9EURO</name>
<feature type="compositionally biased region" description="Basic and acidic residues" evidence="4">
    <location>
        <begin position="360"/>
        <end position="370"/>
    </location>
</feature>
<feature type="region of interest" description="Disordered" evidence="4">
    <location>
        <begin position="572"/>
        <end position="612"/>
    </location>
</feature>
<dbReference type="CDD" id="cd00200">
    <property type="entry name" value="WD40"/>
    <property type="match status" value="1"/>
</dbReference>
<evidence type="ECO:0000256" key="4">
    <source>
        <dbReference type="SAM" id="MobiDB-lite"/>
    </source>
</evidence>
<sequence length="1035" mass="112920">MARKPSHQRVTYVLPPPDAPGGHRLGVNGLTVDEKNSILYSAGRDGVVCSWDLNFPLSSPAASSNSTAKKTPHTTFRSQIQAHSHWINDIVLTQNNSALVSASSDTTVRLWRPHSNSPEVPERIGKHADYVKSLATPGSHFNWVASGGLDHKLYLWDPNGGGEIMNIDACGEDRTAKGSIYALGAVSSVIASGGPESVVRVWDPKSGKLITKFVGHTDNIRDILINKDGDTIMTASSDQTVKVWSLTAGRCMHTLTMHNDSVWSLYSNHPQLSVFYSSDRSGLVAKTDTRDSPDIEQGTCVAALQEHEGVVKVVAAGDYIWTATPKSSINRWHDIDTTAEIEPPVNPDSAATPAPASPSSERRPSLKDSSNKPPKIPYNSVLLLSNTSMFPNSRMPETMTLRSVPNGQTDPEMDDGFELTLPIQTLPVETIEGQHGLIKYFMLNDRRRTLTQDSAGEVVLWDILKCAPVQSFGKRHIDDVASEINTTESIAHWCTIDIRTGRLSVILELNRCFDAEVYADEAELLDPSQLREDQRINLGKWILRWLFAPIVNEEIRRDAQYRESAIARAEEIAKQNQSATSPMDTSTGDIPRSSGIPIPRDTSTATLRPGFDSYGTPNTPGIGIASGPPGTFGSQGTLGSSFNNLATSPMTTGEGEHTDHSQHAADFTRNSLSDKSSDYLSKTAGMSAPDTDKTSTSVGDSTAVQSPVEPDNQEKKRSGSLFGKKFRMDFPKKLGRTSTDVKPQIQEEKVEESDKSSTKEEKVFENNLSGVIERIRHEYDEFLVANPGQELTSAITPSPESETPFLQIPPRTAVFIQEESGDTAVASDLYRGSVSRISNDIEELEKSIPQWLAELLLKNQIIPKEPVKIAFTLKPYDDLLPPVVKLETPGANGNNNAATSRLNANRMLRAKKIISYVAERIDPADPDEPEENAMKPEEYLELYCQNMLIPPNMTLATIRTHIWRSSGDIVLFYKANGKKEIQVPKSNKDSDEGNHEAGSNLHPGSAATGETSSAPPGSIHSQTASGSAPGSIVNS</sequence>
<dbReference type="Pfam" id="PF00400">
    <property type="entry name" value="WD40"/>
    <property type="match status" value="4"/>
</dbReference>
<dbReference type="FunFam" id="2.130.10.10:FF:001614">
    <property type="entry name" value="WD repeat protein"/>
    <property type="match status" value="1"/>
</dbReference>
<evidence type="ECO:0000313" key="6">
    <source>
        <dbReference type="Proteomes" id="UP000266188"/>
    </source>
</evidence>
<dbReference type="PANTHER" id="PTHR19862">
    <property type="entry name" value="WD REPEAT-CONTAINING PROTEIN 48"/>
    <property type="match status" value="1"/>
</dbReference>
<feature type="compositionally biased region" description="Low complexity" evidence="4">
    <location>
        <begin position="347"/>
        <end position="359"/>
    </location>
</feature>
<feature type="repeat" description="WD" evidence="3">
    <location>
        <begin position="80"/>
        <end position="111"/>
    </location>
</feature>
<feature type="compositionally biased region" description="Polar residues" evidence="4">
    <location>
        <begin position="574"/>
        <end position="588"/>
    </location>
</feature>
<dbReference type="InterPro" id="IPR019775">
    <property type="entry name" value="WD40_repeat_CS"/>
</dbReference>
<feature type="region of interest" description="Disordered" evidence="4">
    <location>
        <begin position="982"/>
        <end position="1035"/>
    </location>
</feature>
<evidence type="ECO:0000256" key="2">
    <source>
        <dbReference type="ARBA" id="ARBA00022737"/>
    </source>
</evidence>
<dbReference type="GO" id="GO:0000724">
    <property type="term" value="P:double-strand break repair via homologous recombination"/>
    <property type="evidence" value="ECO:0007669"/>
    <property type="project" value="TreeGrafter"/>
</dbReference>
<keyword evidence="6" id="KW-1185">Reference proteome</keyword>
<dbReference type="InterPro" id="IPR015943">
    <property type="entry name" value="WD40/YVTN_repeat-like_dom_sf"/>
</dbReference>
<dbReference type="AlphaFoldDB" id="A0A3A2ZY42"/>
<dbReference type="STRING" id="2070753.A0A3A2ZY42"/>
<dbReference type="GO" id="GO:0043130">
    <property type="term" value="F:ubiquitin binding"/>
    <property type="evidence" value="ECO:0007669"/>
    <property type="project" value="TreeGrafter"/>
</dbReference>
<dbReference type="PROSITE" id="PS50082">
    <property type="entry name" value="WD_REPEATS_2"/>
    <property type="match status" value="3"/>
</dbReference>
<feature type="compositionally biased region" description="Polar residues" evidence="4">
    <location>
        <begin position="632"/>
        <end position="651"/>
    </location>
</feature>
<evidence type="ECO:0000313" key="5">
    <source>
        <dbReference type="EMBL" id="RJE24244.1"/>
    </source>
</evidence>
<feature type="region of interest" description="Disordered" evidence="4">
    <location>
        <begin position="628"/>
        <end position="762"/>
    </location>
</feature>
<dbReference type="Pfam" id="PF11816">
    <property type="entry name" value="DUF3337"/>
    <property type="match status" value="1"/>
</dbReference>
<feature type="repeat" description="WD" evidence="3">
    <location>
        <begin position="213"/>
        <end position="254"/>
    </location>
</feature>
<keyword evidence="1 3" id="KW-0853">WD repeat</keyword>
<dbReference type="InterPro" id="IPR051246">
    <property type="entry name" value="WDR48"/>
</dbReference>
<feature type="compositionally biased region" description="Basic and acidic residues" evidence="4">
    <location>
        <begin position="745"/>
        <end position="762"/>
    </location>
</feature>
<dbReference type="OrthoDB" id="2421129at2759"/>